<protein>
    <submittedName>
        <fullName evidence="2">Uncharacterized protein</fullName>
    </submittedName>
</protein>
<dbReference type="AlphaFoldDB" id="A0A2N0RK48"/>
<name>A0A2N0RK48_9GLOM</name>
<feature type="signal peptide" evidence="1">
    <location>
        <begin position="1"/>
        <end position="17"/>
    </location>
</feature>
<dbReference type="Proteomes" id="UP000232688">
    <property type="component" value="Unassembled WGS sequence"/>
</dbReference>
<dbReference type="EMBL" id="LLXH01000713">
    <property type="protein sequence ID" value="PKC63682.1"/>
    <property type="molecule type" value="Genomic_DNA"/>
</dbReference>
<proteinExistence type="predicted"/>
<organism evidence="2 3">
    <name type="scientific">Rhizophagus irregularis</name>
    <dbReference type="NCBI Taxonomy" id="588596"/>
    <lineage>
        <taxon>Eukaryota</taxon>
        <taxon>Fungi</taxon>
        <taxon>Fungi incertae sedis</taxon>
        <taxon>Mucoromycota</taxon>
        <taxon>Glomeromycotina</taxon>
        <taxon>Glomeromycetes</taxon>
        <taxon>Glomerales</taxon>
        <taxon>Glomeraceae</taxon>
        <taxon>Rhizophagus</taxon>
    </lineage>
</organism>
<accession>A0A2N0RK48</accession>
<keyword evidence="1" id="KW-0732">Signal</keyword>
<evidence type="ECO:0000256" key="1">
    <source>
        <dbReference type="SAM" id="SignalP"/>
    </source>
</evidence>
<comment type="caution">
    <text evidence="2">The sequence shown here is derived from an EMBL/GenBank/DDBJ whole genome shotgun (WGS) entry which is preliminary data.</text>
</comment>
<evidence type="ECO:0000313" key="3">
    <source>
        <dbReference type="Proteomes" id="UP000232688"/>
    </source>
</evidence>
<reference evidence="2 3" key="1">
    <citation type="submission" date="2017-10" db="EMBL/GenBank/DDBJ databases">
        <title>Extensive intraspecific genome diversity in a model arbuscular mycorrhizal fungus.</title>
        <authorList>
            <person name="Chen E.C.H."/>
            <person name="Morin E."/>
            <person name="Baudet D."/>
            <person name="Noel J."/>
            <person name="Ndikumana S."/>
            <person name="Charron P."/>
            <person name="St-Onge C."/>
            <person name="Giorgi J."/>
            <person name="Grigoriev I.V."/>
            <person name="Roux C."/>
            <person name="Martin F.M."/>
            <person name="Corradi N."/>
        </authorList>
    </citation>
    <scope>NUCLEOTIDE SEQUENCE [LARGE SCALE GENOMIC DNA]</scope>
    <source>
        <strain evidence="2 3">A1</strain>
    </source>
</reference>
<gene>
    <name evidence="2" type="ORF">RhiirA1_422460</name>
</gene>
<feature type="chain" id="PRO_5014909850" evidence="1">
    <location>
        <begin position="18"/>
        <end position="65"/>
    </location>
</feature>
<evidence type="ECO:0000313" key="2">
    <source>
        <dbReference type="EMBL" id="PKC63682.1"/>
    </source>
</evidence>
<sequence>MNREKIVFLWLIPSILTLNLSTPIVQIDFTKKMLPRSQKGGSQVEFFVIEHSYSGTRILRSLVDN</sequence>
<dbReference type="VEuPathDB" id="FungiDB:RhiirA1_422460"/>
<reference evidence="2 3" key="2">
    <citation type="submission" date="2017-10" db="EMBL/GenBank/DDBJ databases">
        <title>Genome analyses suggest a sexual origin of heterokaryosis in a supposedly ancient asexual fungus.</title>
        <authorList>
            <person name="Corradi N."/>
            <person name="Sedzielewska K."/>
            <person name="Noel J."/>
            <person name="Charron P."/>
            <person name="Farinelli L."/>
            <person name="Marton T."/>
            <person name="Kruger M."/>
            <person name="Pelin A."/>
            <person name="Brachmann A."/>
            <person name="Corradi N."/>
        </authorList>
    </citation>
    <scope>NUCLEOTIDE SEQUENCE [LARGE SCALE GENOMIC DNA]</scope>
    <source>
        <strain evidence="2 3">A1</strain>
    </source>
</reference>